<evidence type="ECO:0000256" key="1">
    <source>
        <dbReference type="ARBA" id="ARBA00022527"/>
    </source>
</evidence>
<proteinExistence type="predicted"/>
<accession>A0AAP0HPP9</accession>
<feature type="region of interest" description="Disordered" evidence="6">
    <location>
        <begin position="1"/>
        <end position="21"/>
    </location>
</feature>
<keyword evidence="2" id="KW-0808">Transferase</keyword>
<dbReference type="Pfam" id="PF11883">
    <property type="entry name" value="DUF3403"/>
    <property type="match status" value="1"/>
</dbReference>
<evidence type="ECO:0000256" key="4">
    <source>
        <dbReference type="ARBA" id="ARBA00022777"/>
    </source>
</evidence>
<dbReference type="InterPro" id="IPR011009">
    <property type="entry name" value="Kinase-like_dom_sf"/>
</dbReference>
<dbReference type="Proteomes" id="UP001420932">
    <property type="component" value="Unassembled WGS sequence"/>
</dbReference>
<protein>
    <recommendedName>
        <fullName evidence="7">S-locus receptor kinase C-terminal domain-containing protein</fullName>
    </recommendedName>
</protein>
<dbReference type="GO" id="GO:0004674">
    <property type="term" value="F:protein serine/threonine kinase activity"/>
    <property type="evidence" value="ECO:0007669"/>
    <property type="project" value="UniProtKB-KW"/>
</dbReference>
<dbReference type="Gene3D" id="1.10.510.10">
    <property type="entry name" value="Transferase(Phosphotransferase) domain 1"/>
    <property type="match status" value="1"/>
</dbReference>
<evidence type="ECO:0000313" key="9">
    <source>
        <dbReference type="Proteomes" id="UP001420932"/>
    </source>
</evidence>
<keyword evidence="5" id="KW-0067">ATP-binding</keyword>
<reference evidence="8 9" key="1">
    <citation type="submission" date="2024-01" db="EMBL/GenBank/DDBJ databases">
        <title>Genome assemblies of Stephania.</title>
        <authorList>
            <person name="Yang L."/>
        </authorList>
    </citation>
    <scope>NUCLEOTIDE SEQUENCE [LARGE SCALE GENOMIC DNA]</scope>
    <source>
        <strain evidence="8">YNDBR</strain>
        <tissue evidence="8">Leaf</tissue>
    </source>
</reference>
<dbReference type="GO" id="GO:0005524">
    <property type="term" value="F:ATP binding"/>
    <property type="evidence" value="ECO:0007669"/>
    <property type="project" value="UniProtKB-KW"/>
</dbReference>
<dbReference type="PANTHER" id="PTHR27002">
    <property type="entry name" value="RECEPTOR-LIKE SERINE/THREONINE-PROTEIN KINASE SD1-8"/>
    <property type="match status" value="1"/>
</dbReference>
<keyword evidence="3" id="KW-0547">Nucleotide-binding</keyword>
<organism evidence="8 9">
    <name type="scientific">Stephania yunnanensis</name>
    <dbReference type="NCBI Taxonomy" id="152371"/>
    <lineage>
        <taxon>Eukaryota</taxon>
        <taxon>Viridiplantae</taxon>
        <taxon>Streptophyta</taxon>
        <taxon>Embryophyta</taxon>
        <taxon>Tracheophyta</taxon>
        <taxon>Spermatophyta</taxon>
        <taxon>Magnoliopsida</taxon>
        <taxon>Ranunculales</taxon>
        <taxon>Menispermaceae</taxon>
        <taxon>Menispermoideae</taxon>
        <taxon>Cissampelideae</taxon>
        <taxon>Stephania</taxon>
    </lineage>
</organism>
<dbReference type="AlphaFoldDB" id="A0AAP0HPP9"/>
<sequence>MRKERTQKQLQNSPSLETNEERSAMFELPFFDLDSMIIATENFSPANKLGTGGFGSVYKAWELWKDGKPLELVDPSMGTSFPEQEIMKFIQVGILSVQEDANDRPTMSSIISMLGNEATMPSPKQPGFVLISNVKYQNLSTIRTGSCSVNEMSTTVVEGR</sequence>
<feature type="domain" description="S-locus receptor kinase C-terminal" evidence="7">
    <location>
        <begin position="116"/>
        <end position="160"/>
    </location>
</feature>
<gene>
    <name evidence="8" type="ORF">Syun_027143</name>
</gene>
<dbReference type="SUPFAM" id="SSF56112">
    <property type="entry name" value="Protein kinase-like (PK-like)"/>
    <property type="match status" value="1"/>
</dbReference>
<evidence type="ECO:0000313" key="8">
    <source>
        <dbReference type="EMBL" id="KAK9092232.1"/>
    </source>
</evidence>
<name>A0AAP0HPP9_9MAGN</name>
<evidence type="ECO:0000256" key="2">
    <source>
        <dbReference type="ARBA" id="ARBA00022679"/>
    </source>
</evidence>
<dbReference type="EMBL" id="JBBNAF010000012">
    <property type="protein sequence ID" value="KAK9092232.1"/>
    <property type="molecule type" value="Genomic_DNA"/>
</dbReference>
<evidence type="ECO:0000256" key="3">
    <source>
        <dbReference type="ARBA" id="ARBA00022741"/>
    </source>
</evidence>
<evidence type="ECO:0000259" key="7">
    <source>
        <dbReference type="Pfam" id="PF11883"/>
    </source>
</evidence>
<evidence type="ECO:0000256" key="5">
    <source>
        <dbReference type="ARBA" id="ARBA00022840"/>
    </source>
</evidence>
<keyword evidence="1" id="KW-0723">Serine/threonine-protein kinase</keyword>
<feature type="compositionally biased region" description="Polar residues" evidence="6">
    <location>
        <begin position="8"/>
        <end position="17"/>
    </location>
</feature>
<keyword evidence="9" id="KW-1185">Reference proteome</keyword>
<keyword evidence="4" id="KW-0418">Kinase</keyword>
<dbReference type="InterPro" id="IPR021820">
    <property type="entry name" value="S-locus_recpt_kinase_C"/>
</dbReference>
<evidence type="ECO:0000256" key="6">
    <source>
        <dbReference type="SAM" id="MobiDB-lite"/>
    </source>
</evidence>
<comment type="caution">
    <text evidence="8">The sequence shown here is derived from an EMBL/GenBank/DDBJ whole genome shotgun (WGS) entry which is preliminary data.</text>
</comment>